<gene>
    <name evidence="2" type="ORF">PLXY2_LOCUS4796</name>
</gene>
<feature type="compositionally biased region" description="Low complexity" evidence="1">
    <location>
        <begin position="126"/>
        <end position="136"/>
    </location>
</feature>
<dbReference type="AlphaFoldDB" id="A0A8S4EAH1"/>
<sequence length="306" mass="33597">MSSSERFIDVEMDSDFELECQDIARKRQDEGMKSDTDVPDFIYTASNLQSFRSMNESKEPDTPMNGEKSEGSAKRKRRRINAWSRGYVAKRQRTSKSFTSKDTSMPITDEESKENKPITSTPLPNGSGASASSCSASDEDAPLRRAAPVLTPARDEHTDKAASPLPNGSGASASSCSASDEDAPLRRAAPVLTPARDEHTDKAASPTKSSATERPTAKTSPKKRNSGQETTSGGDTEKVLINKTELDNLLYKNVKSLRSIGIKALLDLHSQLSIVLNKYAQTYDRTKLPQEYQAIIARYVQQLTKK</sequence>
<evidence type="ECO:0000313" key="3">
    <source>
        <dbReference type="Proteomes" id="UP000653454"/>
    </source>
</evidence>
<keyword evidence="3" id="KW-1185">Reference proteome</keyword>
<dbReference type="Proteomes" id="UP000653454">
    <property type="component" value="Unassembled WGS sequence"/>
</dbReference>
<protein>
    <submittedName>
        <fullName evidence="2">(diamondback moth) hypothetical protein</fullName>
    </submittedName>
</protein>
<reference evidence="2" key="1">
    <citation type="submission" date="2020-11" db="EMBL/GenBank/DDBJ databases">
        <authorList>
            <person name="Whiteford S."/>
        </authorList>
    </citation>
    <scope>NUCLEOTIDE SEQUENCE</scope>
</reference>
<name>A0A8S4EAH1_PLUXY</name>
<organism evidence="2 3">
    <name type="scientific">Plutella xylostella</name>
    <name type="common">Diamondback moth</name>
    <name type="synonym">Plutella maculipennis</name>
    <dbReference type="NCBI Taxonomy" id="51655"/>
    <lineage>
        <taxon>Eukaryota</taxon>
        <taxon>Metazoa</taxon>
        <taxon>Ecdysozoa</taxon>
        <taxon>Arthropoda</taxon>
        <taxon>Hexapoda</taxon>
        <taxon>Insecta</taxon>
        <taxon>Pterygota</taxon>
        <taxon>Neoptera</taxon>
        <taxon>Endopterygota</taxon>
        <taxon>Lepidoptera</taxon>
        <taxon>Glossata</taxon>
        <taxon>Ditrysia</taxon>
        <taxon>Yponomeutoidea</taxon>
        <taxon>Plutellidae</taxon>
        <taxon>Plutella</taxon>
    </lineage>
</organism>
<feature type="compositionally biased region" description="Polar residues" evidence="1">
    <location>
        <begin position="95"/>
        <end position="106"/>
    </location>
</feature>
<evidence type="ECO:0000313" key="2">
    <source>
        <dbReference type="EMBL" id="CAG9112242.1"/>
    </source>
</evidence>
<feature type="compositionally biased region" description="Low complexity" evidence="1">
    <location>
        <begin position="168"/>
        <end position="178"/>
    </location>
</feature>
<dbReference type="EMBL" id="CAJHNJ030000013">
    <property type="protein sequence ID" value="CAG9112242.1"/>
    <property type="molecule type" value="Genomic_DNA"/>
</dbReference>
<feature type="region of interest" description="Disordered" evidence="1">
    <location>
        <begin position="46"/>
        <end position="236"/>
    </location>
</feature>
<comment type="caution">
    <text evidence="2">The sequence shown here is derived from an EMBL/GenBank/DDBJ whole genome shotgun (WGS) entry which is preliminary data.</text>
</comment>
<feature type="compositionally biased region" description="Polar residues" evidence="1">
    <location>
        <begin position="206"/>
        <end position="219"/>
    </location>
</feature>
<feature type="compositionally biased region" description="Basic and acidic residues" evidence="1">
    <location>
        <begin position="55"/>
        <end position="73"/>
    </location>
</feature>
<proteinExistence type="predicted"/>
<evidence type="ECO:0000256" key="1">
    <source>
        <dbReference type="SAM" id="MobiDB-lite"/>
    </source>
</evidence>
<accession>A0A8S4EAH1</accession>